<evidence type="ECO:0000313" key="2">
    <source>
        <dbReference type="Proteomes" id="UP000198943"/>
    </source>
</evidence>
<evidence type="ECO:0000313" key="1">
    <source>
        <dbReference type="EMBL" id="SDC17096.1"/>
    </source>
</evidence>
<name>A0A1G6JGN1_9FIRM</name>
<dbReference type="OrthoDB" id="1050390at2"/>
<proteinExistence type="predicted"/>
<dbReference type="Proteomes" id="UP000198943">
    <property type="component" value="Unassembled WGS sequence"/>
</dbReference>
<dbReference type="RefSeq" id="WP_093729535.1">
    <property type="nucleotide sequence ID" value="NZ_FMYW01000003.1"/>
</dbReference>
<dbReference type="AlphaFoldDB" id="A0A1G6JGN1"/>
<keyword evidence="2" id="KW-1185">Reference proteome</keyword>
<organism evidence="1 2">
    <name type="scientific">Succiniclasticum ruminis</name>
    <dbReference type="NCBI Taxonomy" id="40841"/>
    <lineage>
        <taxon>Bacteria</taxon>
        <taxon>Bacillati</taxon>
        <taxon>Bacillota</taxon>
        <taxon>Negativicutes</taxon>
        <taxon>Acidaminococcales</taxon>
        <taxon>Acidaminococcaceae</taxon>
        <taxon>Succiniclasticum</taxon>
    </lineage>
</organism>
<accession>A0A1G6JGN1</accession>
<reference evidence="2" key="1">
    <citation type="submission" date="2016-10" db="EMBL/GenBank/DDBJ databases">
        <authorList>
            <person name="Varghese N."/>
            <person name="Submissions S."/>
        </authorList>
    </citation>
    <scope>NUCLEOTIDE SEQUENCE [LARGE SCALE GENOMIC DNA]</scope>
    <source>
        <strain evidence="2">DSM 11005</strain>
    </source>
</reference>
<sequence length="63" mass="7255">MEGRSFYLFEFKLNQSADAVLAQFVEKQYALPYAADTRKLFKIGVNYDSAARNLTEWKVSEKG</sequence>
<dbReference type="Pfam" id="PF08011">
    <property type="entry name" value="PDDEXK_9"/>
    <property type="match status" value="1"/>
</dbReference>
<protein>
    <submittedName>
        <fullName evidence="1">PD-(D/E)XK nuclease superfamily protein</fullName>
    </submittedName>
</protein>
<gene>
    <name evidence="1" type="ORF">SAMN04487864_10384</name>
</gene>
<dbReference type="EMBL" id="FMYW01000003">
    <property type="protein sequence ID" value="SDC17096.1"/>
    <property type="molecule type" value="Genomic_DNA"/>
</dbReference>
<dbReference type="InterPro" id="IPR012547">
    <property type="entry name" value="PDDEXK_9"/>
</dbReference>